<dbReference type="Proteomes" id="UP000595564">
    <property type="component" value="Chromosome"/>
</dbReference>
<dbReference type="PANTHER" id="PTHR33490">
    <property type="entry name" value="BLR5614 PROTEIN-RELATED"/>
    <property type="match status" value="1"/>
</dbReference>
<protein>
    <recommendedName>
        <fullName evidence="2">Transglutaminase-like domain-containing protein</fullName>
    </recommendedName>
</protein>
<dbReference type="InterPro" id="IPR038765">
    <property type="entry name" value="Papain-like_cys_pep_sf"/>
</dbReference>
<dbReference type="InterPro" id="IPR002931">
    <property type="entry name" value="Transglutaminase-like"/>
</dbReference>
<dbReference type="Gene3D" id="3.10.620.30">
    <property type="match status" value="1"/>
</dbReference>
<keyword evidence="1" id="KW-0812">Transmembrane</keyword>
<dbReference type="Pfam" id="PF01841">
    <property type="entry name" value="Transglut_core"/>
    <property type="match status" value="1"/>
</dbReference>
<reference evidence="3 4" key="1">
    <citation type="journal article" date="2012" name="Extremophiles">
        <title>Thermotomaculum hydrothermale gen. nov., sp. nov., a novel heterotrophic thermophile within the phylum Acidobacteria from a deep-sea hydrothermal vent chimney in the Southern Okinawa Trough.</title>
        <authorList>
            <person name="Izumi H."/>
            <person name="Nunoura T."/>
            <person name="Miyazaki M."/>
            <person name="Mino S."/>
            <person name="Toki T."/>
            <person name="Takai K."/>
            <person name="Sako Y."/>
            <person name="Sawabe T."/>
            <person name="Nakagawa S."/>
        </authorList>
    </citation>
    <scope>NUCLEOTIDE SEQUENCE [LARGE SCALE GENOMIC DNA]</scope>
    <source>
        <strain evidence="3 4">AC55</strain>
    </source>
</reference>
<dbReference type="AlphaFoldDB" id="A0A7R6PYT9"/>
<keyword evidence="1" id="KW-1133">Transmembrane helix</keyword>
<feature type="domain" description="Transglutaminase-like" evidence="2">
    <location>
        <begin position="37"/>
        <end position="151"/>
    </location>
</feature>
<evidence type="ECO:0000313" key="3">
    <source>
        <dbReference type="EMBL" id="BBB32143.1"/>
    </source>
</evidence>
<dbReference type="EMBL" id="AP017470">
    <property type="protein sequence ID" value="BBB32143.1"/>
    <property type="molecule type" value="Genomic_DNA"/>
</dbReference>
<dbReference type="KEGG" id="thyd:TTHT_0557"/>
<organism evidence="3 4">
    <name type="scientific">Thermotomaculum hydrothermale</name>
    <dbReference type="NCBI Taxonomy" id="981385"/>
    <lineage>
        <taxon>Bacteria</taxon>
        <taxon>Pseudomonadati</taxon>
        <taxon>Acidobacteriota</taxon>
        <taxon>Holophagae</taxon>
        <taxon>Thermotomaculales</taxon>
        <taxon>Thermotomaculaceae</taxon>
        <taxon>Thermotomaculum</taxon>
    </lineage>
</organism>
<evidence type="ECO:0000256" key="1">
    <source>
        <dbReference type="SAM" id="Phobius"/>
    </source>
</evidence>
<dbReference type="PANTHER" id="PTHR33490:SF3">
    <property type="entry name" value="CONSERVED INTEGRAL MEMBRANE PROTEIN"/>
    <property type="match status" value="1"/>
</dbReference>
<gene>
    <name evidence="3" type="ORF">TTHT_0557</name>
</gene>
<feature type="transmembrane region" description="Helical" evidence="1">
    <location>
        <begin position="93"/>
        <end position="112"/>
    </location>
</feature>
<accession>A0A7R6PYT9</accession>
<evidence type="ECO:0000259" key="2">
    <source>
        <dbReference type="Pfam" id="PF01841"/>
    </source>
</evidence>
<proteinExistence type="predicted"/>
<name>A0A7R6PYT9_9BACT</name>
<dbReference type="SUPFAM" id="SSF54001">
    <property type="entry name" value="Cysteine proteinases"/>
    <property type="match status" value="1"/>
</dbReference>
<sequence>MRVKGIKMEEILSVSIDKFLEENFFFDFGDPVVAEKTNSIINGCKNEREKAVKLFNFVRDEITYTMYTGFFPEKNYKASVILKRRKGFCIQKAILLVAMLRCAGIPSAIAFADIVNYKIPEDALEFLGTNYFSYHGFVVLNLNGKWIKVTPTFDKNTCLKAGYPILDFDGENDVIFPEYLENGEKFIEYKKHHGIYFEVPFQEIIESWKEIYGEERLNLWIKESEKF</sequence>
<keyword evidence="1" id="KW-0472">Membrane</keyword>
<evidence type="ECO:0000313" key="4">
    <source>
        <dbReference type="Proteomes" id="UP000595564"/>
    </source>
</evidence>
<keyword evidence="4" id="KW-1185">Reference proteome</keyword>